<keyword evidence="2" id="KW-1185">Reference proteome</keyword>
<dbReference type="AlphaFoldDB" id="A0A919QEZ9"/>
<comment type="caution">
    <text evidence="1">The sequence shown here is derived from an EMBL/GenBank/DDBJ whole genome shotgun (WGS) entry which is preliminary data.</text>
</comment>
<dbReference type="SUPFAM" id="SSF53756">
    <property type="entry name" value="UDP-Glycosyltransferase/glycogen phosphorylase"/>
    <property type="match status" value="1"/>
</dbReference>
<evidence type="ECO:0008006" key="3">
    <source>
        <dbReference type="Google" id="ProtNLM"/>
    </source>
</evidence>
<dbReference type="EMBL" id="BOOA01000038">
    <property type="protein sequence ID" value="GIH26293.1"/>
    <property type="molecule type" value="Genomic_DNA"/>
</dbReference>
<evidence type="ECO:0000313" key="2">
    <source>
        <dbReference type="Proteomes" id="UP000640052"/>
    </source>
</evidence>
<reference evidence="1" key="1">
    <citation type="submission" date="2021-01" db="EMBL/GenBank/DDBJ databases">
        <title>Whole genome shotgun sequence of Acrocarpospora phusangensis NBRC 108782.</title>
        <authorList>
            <person name="Komaki H."/>
            <person name="Tamura T."/>
        </authorList>
    </citation>
    <scope>NUCLEOTIDE SEQUENCE</scope>
    <source>
        <strain evidence="1">NBRC 108782</strain>
    </source>
</reference>
<protein>
    <recommendedName>
        <fullName evidence="3">Glycosyl transferase family 28 C-terminal domain-containing protein</fullName>
    </recommendedName>
</protein>
<dbReference type="Proteomes" id="UP000640052">
    <property type="component" value="Unassembled WGS sequence"/>
</dbReference>
<sequence length="614" mass="66138">MTPTVAFFFKARHGFGHVRRTLLIADALHALEPSAEIFLIGQVRSLLPFRGCPYPVINFPHLHRLPNDAMEASLRKLLNHVIAEIGPSLIVEDTFPDANHLFLPAVREVPKALVLRKLSGVFFERMRQRGDLRHYDRILVAQDRASFATSGHSPDSLLLAEHSSRFRFFGPVFNRPNPSETAAVARRYGPGPLVVVAAGAGGDSGDHGYPERLFMTMSAIARRSAARFVFVTGPYYGGAEPPALENVTTVSYEPSLAALLHVAKVAVIRPGFNSLHEAVSGPARVILVPGHNTAEDQWGDAHRLSAQDGIDVSPLDDADRLEKLVLTGLQATPRVPPPTLQPAQRNLAAALLDEIRLHIDPWAKPVHGVFLLAGGLGTPERQAVAAEALPGMPQVGDDVSAYDQTISAEALPGTPRVAGDATAWDQAAVADTPRVVGHARANDQVVAGVRATAPRQADPVHPGHGSDPGSKALFLDVAPSVDTTPASLHARGVRVLFLPERDDYDDQAGPQLRDWLLANPLSGQGVLPVRLHHFHADDTRPGEFRYRLGRLRERTAVPAMYLDLSGVSSAGRLAAYLQEIAAWLAVAGLTPLSLDEYVGRLAMARLGGGADDDR</sequence>
<gene>
    <name evidence="1" type="ORF">Aph01nite_46030</name>
</gene>
<proteinExistence type="predicted"/>
<evidence type="ECO:0000313" key="1">
    <source>
        <dbReference type="EMBL" id="GIH26293.1"/>
    </source>
</evidence>
<dbReference type="RefSeq" id="WP_204042977.1">
    <property type="nucleotide sequence ID" value="NZ_BOOA01000038.1"/>
</dbReference>
<dbReference type="Gene3D" id="3.40.50.2000">
    <property type="entry name" value="Glycogen Phosphorylase B"/>
    <property type="match status" value="1"/>
</dbReference>
<organism evidence="1 2">
    <name type="scientific">Acrocarpospora phusangensis</name>
    <dbReference type="NCBI Taxonomy" id="1070424"/>
    <lineage>
        <taxon>Bacteria</taxon>
        <taxon>Bacillati</taxon>
        <taxon>Actinomycetota</taxon>
        <taxon>Actinomycetes</taxon>
        <taxon>Streptosporangiales</taxon>
        <taxon>Streptosporangiaceae</taxon>
        <taxon>Acrocarpospora</taxon>
    </lineage>
</organism>
<accession>A0A919QEZ9</accession>
<name>A0A919QEZ9_9ACTN</name>